<feature type="domain" description="DUF7108" evidence="1">
    <location>
        <begin position="11"/>
        <end position="91"/>
    </location>
</feature>
<dbReference type="EMBL" id="JAKRVX010000014">
    <property type="protein sequence ID" value="MCL9818535.1"/>
    <property type="molecule type" value="Genomic_DNA"/>
</dbReference>
<evidence type="ECO:0000313" key="3">
    <source>
        <dbReference type="EMBL" id="MCL9818535.1"/>
    </source>
</evidence>
<dbReference type="Pfam" id="PF23418">
    <property type="entry name" value="DUF7108"/>
    <property type="match status" value="1"/>
</dbReference>
<organism evidence="3 4">
    <name type="scientific">Natronocalculus amylovorans</name>
    <dbReference type="NCBI Taxonomy" id="2917812"/>
    <lineage>
        <taxon>Archaea</taxon>
        <taxon>Methanobacteriati</taxon>
        <taxon>Methanobacteriota</taxon>
        <taxon>Stenosarchaea group</taxon>
        <taxon>Halobacteria</taxon>
        <taxon>Halobacteriales</taxon>
        <taxon>Haloferacaceae</taxon>
        <taxon>Natronocalculus</taxon>
    </lineage>
</organism>
<dbReference type="Proteomes" id="UP001203207">
    <property type="component" value="Unassembled WGS sequence"/>
</dbReference>
<dbReference type="Pfam" id="PF23420">
    <property type="entry name" value="DUF7108_C"/>
    <property type="match status" value="1"/>
</dbReference>
<name>A0AAE3G0I9_9EURY</name>
<gene>
    <name evidence="3" type="ORF">AArcSt2_16480</name>
</gene>
<evidence type="ECO:0000313" key="4">
    <source>
        <dbReference type="Proteomes" id="UP001203207"/>
    </source>
</evidence>
<comment type="caution">
    <text evidence="3">The sequence shown here is derived from an EMBL/GenBank/DDBJ whole genome shotgun (WGS) entry which is preliminary data.</text>
</comment>
<evidence type="ECO:0000259" key="2">
    <source>
        <dbReference type="Pfam" id="PF23420"/>
    </source>
</evidence>
<dbReference type="RefSeq" id="WP_250586303.1">
    <property type="nucleotide sequence ID" value="NZ_JAKRVX010000014.1"/>
</dbReference>
<accession>A0AAE3G0I9</accession>
<reference evidence="3" key="2">
    <citation type="submission" date="2022-02" db="EMBL/GenBank/DDBJ databases">
        <authorList>
            <person name="Elcheninov A.G."/>
            <person name="Sorokin D.Y."/>
            <person name="Kublanov I.V."/>
        </authorList>
    </citation>
    <scope>NUCLEOTIDE SEQUENCE</scope>
    <source>
        <strain evidence="3">AArc-St2</strain>
    </source>
</reference>
<protein>
    <submittedName>
        <fullName evidence="3">RnhA operon protein</fullName>
    </submittedName>
</protein>
<dbReference type="InterPro" id="IPR055532">
    <property type="entry name" value="DUF7108_N"/>
</dbReference>
<sequence>MMDNEIQNNPPSDVVEEAERLTRLARNAVDEGEAAVYRSERERLISAHAYTARVRDEDETLVLYPEQWITDGTVQLDQIEDTDRAVEVPLTPQPGESWAAVEAHNQTIIDRVAADHSEDHVQNVRSFADFMGNHYLQTLDTATAEQIEEFYTEYYPRNAWPSPSQRSLIEGSIELAFTAVDKSYPL</sequence>
<dbReference type="InterPro" id="IPR056494">
    <property type="entry name" value="DUF7108_C"/>
</dbReference>
<proteinExistence type="predicted"/>
<keyword evidence="4" id="KW-1185">Reference proteome</keyword>
<evidence type="ECO:0000259" key="1">
    <source>
        <dbReference type="Pfam" id="PF23418"/>
    </source>
</evidence>
<reference evidence="3" key="1">
    <citation type="journal article" date="2022" name="Syst. Appl. Microbiol.">
        <title>Natronocalculus amylovorans gen. nov., sp. nov., and Natranaeroarchaeum aerophilus sp. nov., dominant culturable amylolytic natronoarchaea from hypersaline soda lakes in southwestern Siberia.</title>
        <authorList>
            <person name="Sorokin D.Y."/>
            <person name="Elcheninov A.G."/>
            <person name="Khizhniak T.V."/>
            <person name="Koenen M."/>
            <person name="Bale N.J."/>
            <person name="Damste J.S.S."/>
            <person name="Kublanov I.V."/>
        </authorList>
    </citation>
    <scope>NUCLEOTIDE SEQUENCE</scope>
    <source>
        <strain evidence="3">AArc-St2</strain>
    </source>
</reference>
<dbReference type="AlphaFoldDB" id="A0AAE3G0I9"/>
<feature type="domain" description="DUF7108" evidence="2">
    <location>
        <begin position="97"/>
        <end position="183"/>
    </location>
</feature>